<dbReference type="InterPro" id="IPR036663">
    <property type="entry name" value="Fumarylacetoacetase_C_sf"/>
</dbReference>
<evidence type="ECO:0000313" key="4">
    <source>
        <dbReference type="EMBL" id="KIM93345.1"/>
    </source>
</evidence>
<sequence>MAPSWTHLIRFIAEEDGHTYLGQIDASKFPDVGLSAFKGEPITARVINGTIYDGIVTERVLSVSKILSPISQGQTPIIRCIGLNYRDHANESSMPIPDQPVLFIKPRTALSGPYPQKIVIPKIAQDGSSDYEGELTLIVSKTGKDISETDALDYVLGYTCGNDISARTEQFRNSQWSFSKGLDSSAPIGPVLVSSSVVKDPHNSQIRSIHNGNVVQDTNTSEMIFTVQKLVAFLSRGTTLEQGTVIMTGTPPGIGCMRDPKVVLNHRDDMRVEIEGIGTLINEISYE</sequence>
<dbReference type="InterPro" id="IPR011234">
    <property type="entry name" value="Fumarylacetoacetase-like_C"/>
</dbReference>
<dbReference type="GO" id="GO:0046872">
    <property type="term" value="F:metal ion binding"/>
    <property type="evidence" value="ECO:0007669"/>
    <property type="project" value="UniProtKB-KW"/>
</dbReference>
<name>A0A0C3GAY4_OIDMZ</name>
<evidence type="ECO:0000256" key="1">
    <source>
        <dbReference type="ARBA" id="ARBA00010211"/>
    </source>
</evidence>
<dbReference type="SUPFAM" id="SSF56529">
    <property type="entry name" value="FAH"/>
    <property type="match status" value="1"/>
</dbReference>
<organism evidence="4 5">
    <name type="scientific">Oidiodendron maius (strain Zn)</name>
    <dbReference type="NCBI Taxonomy" id="913774"/>
    <lineage>
        <taxon>Eukaryota</taxon>
        <taxon>Fungi</taxon>
        <taxon>Dikarya</taxon>
        <taxon>Ascomycota</taxon>
        <taxon>Pezizomycotina</taxon>
        <taxon>Leotiomycetes</taxon>
        <taxon>Leotiomycetes incertae sedis</taxon>
        <taxon>Myxotrichaceae</taxon>
        <taxon>Oidiodendron</taxon>
    </lineage>
</organism>
<keyword evidence="2" id="KW-0479">Metal-binding</keyword>
<dbReference type="Proteomes" id="UP000054321">
    <property type="component" value="Unassembled WGS sequence"/>
</dbReference>
<dbReference type="PANTHER" id="PTHR11820">
    <property type="entry name" value="ACYLPYRUVASE"/>
    <property type="match status" value="1"/>
</dbReference>
<dbReference type="InParanoid" id="A0A0C3GAY4"/>
<dbReference type="OrthoDB" id="411064at2759"/>
<reference evidence="4 5" key="1">
    <citation type="submission" date="2014-04" db="EMBL/GenBank/DDBJ databases">
        <authorList>
            <consortium name="DOE Joint Genome Institute"/>
            <person name="Kuo A."/>
            <person name="Martino E."/>
            <person name="Perotto S."/>
            <person name="Kohler A."/>
            <person name="Nagy L.G."/>
            <person name="Floudas D."/>
            <person name="Copeland A."/>
            <person name="Barry K.W."/>
            <person name="Cichocki N."/>
            <person name="Veneault-Fourrey C."/>
            <person name="LaButti K."/>
            <person name="Lindquist E.A."/>
            <person name="Lipzen A."/>
            <person name="Lundell T."/>
            <person name="Morin E."/>
            <person name="Murat C."/>
            <person name="Sun H."/>
            <person name="Tunlid A."/>
            <person name="Henrissat B."/>
            <person name="Grigoriev I.V."/>
            <person name="Hibbett D.S."/>
            <person name="Martin F."/>
            <person name="Nordberg H.P."/>
            <person name="Cantor M.N."/>
            <person name="Hua S.X."/>
        </authorList>
    </citation>
    <scope>NUCLEOTIDE SEQUENCE [LARGE SCALE GENOMIC DNA]</scope>
    <source>
        <strain evidence="4 5">Zn</strain>
    </source>
</reference>
<keyword evidence="5" id="KW-1185">Reference proteome</keyword>
<dbReference type="STRING" id="913774.A0A0C3GAY4"/>
<evidence type="ECO:0000256" key="2">
    <source>
        <dbReference type="ARBA" id="ARBA00022723"/>
    </source>
</evidence>
<dbReference type="Pfam" id="PF01557">
    <property type="entry name" value="FAA_hydrolase"/>
    <property type="match status" value="1"/>
</dbReference>
<feature type="domain" description="Fumarylacetoacetase-like C-terminal" evidence="3">
    <location>
        <begin position="78"/>
        <end position="284"/>
    </location>
</feature>
<dbReference type="EMBL" id="KN832896">
    <property type="protein sequence ID" value="KIM93345.1"/>
    <property type="molecule type" value="Genomic_DNA"/>
</dbReference>
<dbReference type="GO" id="GO:0006107">
    <property type="term" value="P:oxaloacetate metabolic process"/>
    <property type="evidence" value="ECO:0007669"/>
    <property type="project" value="UniProtKB-ARBA"/>
</dbReference>
<dbReference type="Gene3D" id="3.90.850.10">
    <property type="entry name" value="Fumarylacetoacetase-like, C-terminal domain"/>
    <property type="match status" value="1"/>
</dbReference>
<dbReference type="HOGENOM" id="CLU_028458_2_1_1"/>
<dbReference type="GO" id="GO:0050163">
    <property type="term" value="F:oxaloacetate tautomerase activity"/>
    <property type="evidence" value="ECO:0007669"/>
    <property type="project" value="UniProtKB-ARBA"/>
</dbReference>
<dbReference type="FunFam" id="3.90.850.10:FF:000002">
    <property type="entry name" value="2-hydroxyhepta-2,4-diene-1,7-dioate isomerase"/>
    <property type="match status" value="1"/>
</dbReference>
<dbReference type="PANTHER" id="PTHR11820:SF112">
    <property type="entry name" value="FUMARYLACETOACETATE HYDROLASE FAMILY PROTEIN (AFU_ORTHOLOGUE AFUA_1G02370)-RELATED"/>
    <property type="match status" value="1"/>
</dbReference>
<evidence type="ECO:0000313" key="5">
    <source>
        <dbReference type="Proteomes" id="UP000054321"/>
    </source>
</evidence>
<evidence type="ECO:0000259" key="3">
    <source>
        <dbReference type="Pfam" id="PF01557"/>
    </source>
</evidence>
<protein>
    <recommendedName>
        <fullName evidence="3">Fumarylacetoacetase-like C-terminal domain-containing protein</fullName>
    </recommendedName>
</protein>
<accession>A0A0C3GAY4</accession>
<reference evidence="5" key="2">
    <citation type="submission" date="2015-01" db="EMBL/GenBank/DDBJ databases">
        <title>Evolutionary Origins and Diversification of the Mycorrhizal Mutualists.</title>
        <authorList>
            <consortium name="DOE Joint Genome Institute"/>
            <consortium name="Mycorrhizal Genomics Consortium"/>
            <person name="Kohler A."/>
            <person name="Kuo A."/>
            <person name="Nagy L.G."/>
            <person name="Floudas D."/>
            <person name="Copeland A."/>
            <person name="Barry K.W."/>
            <person name="Cichocki N."/>
            <person name="Veneault-Fourrey C."/>
            <person name="LaButti K."/>
            <person name="Lindquist E.A."/>
            <person name="Lipzen A."/>
            <person name="Lundell T."/>
            <person name="Morin E."/>
            <person name="Murat C."/>
            <person name="Riley R."/>
            <person name="Ohm R."/>
            <person name="Sun H."/>
            <person name="Tunlid A."/>
            <person name="Henrissat B."/>
            <person name="Grigoriev I.V."/>
            <person name="Hibbett D.S."/>
            <person name="Martin F."/>
        </authorList>
    </citation>
    <scope>NUCLEOTIDE SEQUENCE [LARGE SCALE GENOMIC DNA]</scope>
    <source>
        <strain evidence="5">Zn</strain>
    </source>
</reference>
<gene>
    <name evidence="4" type="ORF">OIDMADRAFT_46290</name>
</gene>
<proteinExistence type="inferred from homology"/>
<dbReference type="AlphaFoldDB" id="A0A0C3GAY4"/>
<comment type="similarity">
    <text evidence="1">Belongs to the FAH family.</text>
</comment>